<keyword evidence="5 6" id="KW-0472">Membrane</keyword>
<dbReference type="RefSeq" id="WP_270055278.1">
    <property type="nucleotide sequence ID" value="NZ_CP115149.1"/>
</dbReference>
<accession>A0ABY7M3X8</accession>
<dbReference type="SUPFAM" id="SSF56784">
    <property type="entry name" value="HAD-like"/>
    <property type="match status" value="1"/>
</dbReference>
<dbReference type="SUPFAM" id="SSF81660">
    <property type="entry name" value="Metal cation-transporting ATPase, ATP-binding domain N"/>
    <property type="match status" value="1"/>
</dbReference>
<dbReference type="SUPFAM" id="SSF81665">
    <property type="entry name" value="Calcium ATPase, transmembrane domain M"/>
    <property type="match status" value="1"/>
</dbReference>
<dbReference type="EMBL" id="CP115149">
    <property type="protein sequence ID" value="WBL34750.1"/>
    <property type="molecule type" value="Genomic_DNA"/>
</dbReference>
<evidence type="ECO:0000256" key="4">
    <source>
        <dbReference type="ARBA" id="ARBA00022989"/>
    </source>
</evidence>
<dbReference type="PROSITE" id="PS00154">
    <property type="entry name" value="ATPASE_E1_E2"/>
    <property type="match status" value="1"/>
</dbReference>
<feature type="transmembrane region" description="Helical" evidence="6">
    <location>
        <begin position="672"/>
        <end position="693"/>
    </location>
</feature>
<feature type="transmembrane region" description="Helical" evidence="6">
    <location>
        <begin position="51"/>
        <end position="71"/>
    </location>
</feature>
<keyword evidence="3" id="KW-1278">Translocase</keyword>
<dbReference type="SFLD" id="SFLDS00003">
    <property type="entry name" value="Haloacid_Dehalogenase"/>
    <property type="match status" value="1"/>
</dbReference>
<proteinExistence type="predicted"/>
<evidence type="ECO:0000256" key="3">
    <source>
        <dbReference type="ARBA" id="ARBA00022967"/>
    </source>
</evidence>
<evidence type="ECO:0000259" key="7">
    <source>
        <dbReference type="Pfam" id="PF00122"/>
    </source>
</evidence>
<dbReference type="PANTHER" id="PTHR42861">
    <property type="entry name" value="CALCIUM-TRANSPORTING ATPASE"/>
    <property type="match status" value="1"/>
</dbReference>
<dbReference type="PRINTS" id="PR00119">
    <property type="entry name" value="CATATPASE"/>
</dbReference>
<dbReference type="Proteomes" id="UP001212803">
    <property type="component" value="Chromosome"/>
</dbReference>
<dbReference type="InterPro" id="IPR059000">
    <property type="entry name" value="ATPase_P-type_domA"/>
</dbReference>
<dbReference type="InterPro" id="IPR001757">
    <property type="entry name" value="P_typ_ATPase"/>
</dbReference>
<keyword evidence="9" id="KW-1185">Reference proteome</keyword>
<dbReference type="InterPro" id="IPR023214">
    <property type="entry name" value="HAD_sf"/>
</dbReference>
<dbReference type="Gene3D" id="1.20.1110.10">
    <property type="entry name" value="Calcium-transporting ATPase, transmembrane domain"/>
    <property type="match status" value="1"/>
</dbReference>
<protein>
    <submittedName>
        <fullName evidence="8">HAD-IC family P-type ATPase</fullName>
    </submittedName>
</protein>
<dbReference type="NCBIfam" id="TIGR01494">
    <property type="entry name" value="ATPase_P-type"/>
    <property type="match status" value="2"/>
</dbReference>
<evidence type="ECO:0000256" key="2">
    <source>
        <dbReference type="ARBA" id="ARBA00022692"/>
    </source>
</evidence>
<comment type="subcellular location">
    <subcellularLocation>
        <location evidence="1">Membrane</location>
        <topology evidence="1">Multi-pass membrane protein</topology>
    </subcellularLocation>
</comment>
<feature type="transmembrane region" description="Helical" evidence="6">
    <location>
        <begin position="224"/>
        <end position="244"/>
    </location>
</feature>
<reference evidence="8 9" key="1">
    <citation type="journal article" date="2023" name="ISME J.">
        <title>Thermophilic Dehalococcoidia with unusual traits shed light on an unexpected past.</title>
        <authorList>
            <person name="Palmer M."/>
            <person name="Covington J.K."/>
            <person name="Zhou E.M."/>
            <person name="Thomas S.C."/>
            <person name="Habib N."/>
            <person name="Seymour C.O."/>
            <person name="Lai D."/>
            <person name="Johnston J."/>
            <person name="Hashimi A."/>
            <person name="Jiao J.Y."/>
            <person name="Muok A.R."/>
            <person name="Liu L."/>
            <person name="Xian W.D."/>
            <person name="Zhi X.Y."/>
            <person name="Li M.M."/>
            <person name="Silva L.P."/>
            <person name="Bowen B.P."/>
            <person name="Louie K."/>
            <person name="Briegel A."/>
            <person name="Pett-Ridge J."/>
            <person name="Weber P.K."/>
            <person name="Tocheva E.I."/>
            <person name="Woyke T."/>
            <person name="Northen T.R."/>
            <person name="Mayali X."/>
            <person name="Li W.J."/>
            <person name="Hedlund B.P."/>
        </authorList>
    </citation>
    <scope>NUCLEOTIDE SEQUENCE [LARGE SCALE GENOMIC DNA]</scope>
    <source>
        <strain evidence="8 9">YIM 72310</strain>
    </source>
</reference>
<dbReference type="InterPro" id="IPR023299">
    <property type="entry name" value="ATPase_P-typ_cyto_dom_N"/>
</dbReference>
<dbReference type="InterPro" id="IPR036412">
    <property type="entry name" value="HAD-like_sf"/>
</dbReference>
<dbReference type="Gene3D" id="3.40.50.1000">
    <property type="entry name" value="HAD superfamily/HAD-like"/>
    <property type="match status" value="1"/>
</dbReference>
<feature type="transmembrane region" description="Helical" evidence="6">
    <location>
        <begin position="775"/>
        <end position="792"/>
    </location>
</feature>
<dbReference type="Gene3D" id="3.40.1110.10">
    <property type="entry name" value="Calcium-transporting ATPase, cytoplasmic domain N"/>
    <property type="match status" value="1"/>
</dbReference>
<evidence type="ECO:0000256" key="5">
    <source>
        <dbReference type="ARBA" id="ARBA00023136"/>
    </source>
</evidence>
<dbReference type="InterPro" id="IPR023298">
    <property type="entry name" value="ATPase_P-typ_TM_dom_sf"/>
</dbReference>
<dbReference type="SFLD" id="SFLDG00002">
    <property type="entry name" value="C1.7:_P-type_atpase_like"/>
    <property type="match status" value="1"/>
</dbReference>
<sequence>MTQAAQAPLPGLQEAAQLRGLSSAEAMARAAAGLTNRDGGRIRSDADVIRANVLTFFNVILGSLIIALLAIGEFKDGIFVGLVVIANVLVATLQELKATRTLRELRALTAPHVTVVRDGQELDIAAEDVVQGDLIHLKKGDQVVADGRVVAREAEVDESLLTGESDSVKRGPGDELRSGSFCTAGDCYYLAEKVGQEAYAMRLTADARQLVKRLTPLQIRFKRILRVLLTATGVLAAALMIQYLMTGRELADALKATTATVTTVVPTGLLLGMTVAFAVGAVRVSRSGAIVQDINAVEALNYTDVICLDKTGTITANRMSLREVRWLPGAEGYAGWLGAFAAASREESKTAEALAEALGNTTNLARPTGSVPFNSERRWSAVRLEKDGEVRVFVLGAPETVLPRCANGAELEPAYREAAEQGLRGVVFAEAEQLPGPGTDPGPLRALALLTLGDELRPEVRNAFAMMEQLGIEPKIISGDNPETVRALLAQLGIRLKGGVVAGPELEPLQGEAFQRAVEEHSVFGRVTPALKARIVEALKENGHFVAMVGDGANDVQALRTADVAVSMASGTSMTRAVAGIVLLNDSFLALIRGAKEATAVLGNAARLSKLFIAKSLYAYLIIVATNMLGLDFPFLPRHGSLTALLTLGIPAVFISISVPPPDAGRDFTRNVLRWALPASVALAVAAILVHLLTEGVLRRDIAEARTLVSLTMGITGLFFMVEVLGFQGASWRSLTRPVLTSFLGLLLVAGFLVTIYTPRLRQFFDFTEVHTGDWVIVLTAVAGALLGQYLLSRYWQQFLDFLTAAPGKQDRLRGRAV</sequence>
<name>A0ABY7M3X8_9CHLR</name>
<evidence type="ECO:0000256" key="1">
    <source>
        <dbReference type="ARBA" id="ARBA00004141"/>
    </source>
</evidence>
<dbReference type="SFLD" id="SFLDF00027">
    <property type="entry name" value="p-type_atpase"/>
    <property type="match status" value="1"/>
</dbReference>
<dbReference type="InterPro" id="IPR008250">
    <property type="entry name" value="ATPase_P-typ_transduc_dom_A_sf"/>
</dbReference>
<dbReference type="SUPFAM" id="SSF81653">
    <property type="entry name" value="Calcium ATPase, transduction domain A"/>
    <property type="match status" value="1"/>
</dbReference>
<dbReference type="Pfam" id="PF00122">
    <property type="entry name" value="E1-E2_ATPase"/>
    <property type="match status" value="1"/>
</dbReference>
<feature type="transmembrane region" description="Helical" evidence="6">
    <location>
        <begin position="264"/>
        <end position="282"/>
    </location>
</feature>
<organism evidence="8 9">
    <name type="scientific">Tepidiforma flava</name>
    <dbReference type="NCBI Taxonomy" id="3004094"/>
    <lineage>
        <taxon>Bacteria</taxon>
        <taxon>Bacillati</taxon>
        <taxon>Chloroflexota</taxon>
        <taxon>Tepidiformia</taxon>
        <taxon>Tepidiformales</taxon>
        <taxon>Tepidiformaceae</taxon>
        <taxon>Tepidiforma</taxon>
    </lineage>
</organism>
<feature type="domain" description="P-type ATPase A" evidence="7">
    <location>
        <begin position="108"/>
        <end position="205"/>
    </location>
</feature>
<feature type="transmembrane region" description="Helical" evidence="6">
    <location>
        <begin position="77"/>
        <end position="96"/>
    </location>
</feature>
<evidence type="ECO:0000256" key="6">
    <source>
        <dbReference type="SAM" id="Phobius"/>
    </source>
</evidence>
<dbReference type="InterPro" id="IPR044492">
    <property type="entry name" value="P_typ_ATPase_HD_dom"/>
</dbReference>
<evidence type="ECO:0000313" key="9">
    <source>
        <dbReference type="Proteomes" id="UP001212803"/>
    </source>
</evidence>
<dbReference type="InterPro" id="IPR018303">
    <property type="entry name" value="ATPase_P-typ_P_site"/>
</dbReference>
<keyword evidence="2 6" id="KW-0812">Transmembrane</keyword>
<feature type="transmembrane region" description="Helical" evidence="6">
    <location>
        <begin position="705"/>
        <end position="727"/>
    </location>
</feature>
<feature type="transmembrane region" description="Helical" evidence="6">
    <location>
        <begin position="642"/>
        <end position="660"/>
    </location>
</feature>
<keyword evidence="4 6" id="KW-1133">Transmembrane helix</keyword>
<feature type="transmembrane region" description="Helical" evidence="6">
    <location>
        <begin position="739"/>
        <end position="759"/>
    </location>
</feature>
<gene>
    <name evidence="8" type="ORF">O0235_08070</name>
</gene>
<dbReference type="Gene3D" id="2.70.150.10">
    <property type="entry name" value="Calcium-transporting ATPase, cytoplasmic transduction domain A"/>
    <property type="match status" value="1"/>
</dbReference>
<dbReference type="Pfam" id="PF00702">
    <property type="entry name" value="Hydrolase"/>
    <property type="match status" value="1"/>
</dbReference>
<evidence type="ECO:0000313" key="8">
    <source>
        <dbReference type="EMBL" id="WBL34750.1"/>
    </source>
</evidence>
<feature type="transmembrane region" description="Helical" evidence="6">
    <location>
        <begin position="617"/>
        <end position="636"/>
    </location>
</feature>